<keyword evidence="2" id="KW-1185">Reference proteome</keyword>
<dbReference type="AlphaFoldDB" id="A0A0L0FSL3"/>
<gene>
    <name evidence="1" type="ORF">SARC_07933</name>
</gene>
<organism evidence="1 2">
    <name type="scientific">Sphaeroforma arctica JP610</name>
    <dbReference type="NCBI Taxonomy" id="667725"/>
    <lineage>
        <taxon>Eukaryota</taxon>
        <taxon>Ichthyosporea</taxon>
        <taxon>Ichthyophonida</taxon>
        <taxon>Sphaeroforma</taxon>
    </lineage>
</organism>
<sequence>MMDYLALEGGFGEKEAEGSRVDCCDISASETAPMLLFVSASTYSCLVACELSILIMLEGENVFAMNDGRMRGDISQCNDICEIISDVIGTFCFDGSCPGWPRFGFVCKCDILRDVRIVEGSSFEERHFGACG</sequence>
<evidence type="ECO:0000313" key="1">
    <source>
        <dbReference type="EMBL" id="KNC79669.1"/>
    </source>
</evidence>
<dbReference type="Proteomes" id="UP000054560">
    <property type="component" value="Unassembled WGS sequence"/>
</dbReference>
<dbReference type="EMBL" id="KQ242264">
    <property type="protein sequence ID" value="KNC79669.1"/>
    <property type="molecule type" value="Genomic_DNA"/>
</dbReference>
<accession>A0A0L0FSL3</accession>
<evidence type="ECO:0000313" key="2">
    <source>
        <dbReference type="Proteomes" id="UP000054560"/>
    </source>
</evidence>
<dbReference type="RefSeq" id="XP_014153571.1">
    <property type="nucleotide sequence ID" value="XM_014298096.1"/>
</dbReference>
<protein>
    <submittedName>
        <fullName evidence="1">Uncharacterized protein</fullName>
    </submittedName>
</protein>
<name>A0A0L0FSL3_9EUKA</name>
<proteinExistence type="predicted"/>
<reference evidence="1 2" key="1">
    <citation type="submission" date="2011-02" db="EMBL/GenBank/DDBJ databases">
        <title>The Genome Sequence of Sphaeroforma arctica JP610.</title>
        <authorList>
            <consortium name="The Broad Institute Genome Sequencing Platform"/>
            <person name="Russ C."/>
            <person name="Cuomo C."/>
            <person name="Young S.K."/>
            <person name="Zeng Q."/>
            <person name="Gargeya S."/>
            <person name="Alvarado L."/>
            <person name="Berlin A."/>
            <person name="Chapman S.B."/>
            <person name="Chen Z."/>
            <person name="Freedman E."/>
            <person name="Gellesch M."/>
            <person name="Goldberg J."/>
            <person name="Griggs A."/>
            <person name="Gujja S."/>
            <person name="Heilman E."/>
            <person name="Heiman D."/>
            <person name="Howarth C."/>
            <person name="Mehta T."/>
            <person name="Neiman D."/>
            <person name="Pearson M."/>
            <person name="Roberts A."/>
            <person name="Saif S."/>
            <person name="Shea T."/>
            <person name="Shenoy N."/>
            <person name="Sisk P."/>
            <person name="Stolte C."/>
            <person name="Sykes S."/>
            <person name="White J."/>
            <person name="Yandava C."/>
            <person name="Burger G."/>
            <person name="Gray M.W."/>
            <person name="Holland P.W.H."/>
            <person name="King N."/>
            <person name="Lang F.B.F."/>
            <person name="Roger A.J."/>
            <person name="Ruiz-Trillo I."/>
            <person name="Haas B."/>
            <person name="Nusbaum C."/>
            <person name="Birren B."/>
        </authorList>
    </citation>
    <scope>NUCLEOTIDE SEQUENCE [LARGE SCALE GENOMIC DNA]</scope>
    <source>
        <strain evidence="1 2">JP610</strain>
    </source>
</reference>
<dbReference type="GeneID" id="25908437"/>